<comment type="caution">
    <text evidence="3">The sequence shown here is derived from an EMBL/GenBank/DDBJ whole genome shotgun (WGS) entry which is preliminary data.</text>
</comment>
<dbReference type="PROSITE" id="PS51253">
    <property type="entry name" value="HTH_CENPB"/>
    <property type="match status" value="1"/>
</dbReference>
<accession>A0A8K0KKA5</accession>
<dbReference type="OrthoDB" id="6514445at2759"/>
<dbReference type="InterPro" id="IPR006600">
    <property type="entry name" value="HTH_CenpB_DNA-bd_dom"/>
</dbReference>
<dbReference type="AlphaFoldDB" id="A0A8K0KKA5"/>
<dbReference type="EMBL" id="KZ308957">
    <property type="protein sequence ID" value="KAG8235844.1"/>
    <property type="molecule type" value="Genomic_DNA"/>
</dbReference>
<dbReference type="GO" id="GO:0003677">
    <property type="term" value="F:DNA binding"/>
    <property type="evidence" value="ECO:0007669"/>
    <property type="project" value="UniProtKB-KW"/>
</dbReference>
<gene>
    <name evidence="3" type="ORF">J437_LFUL015637</name>
</gene>
<reference evidence="3" key="1">
    <citation type="submission" date="2013-04" db="EMBL/GenBank/DDBJ databases">
        <authorList>
            <person name="Qu J."/>
            <person name="Murali S.C."/>
            <person name="Bandaranaike D."/>
            <person name="Bellair M."/>
            <person name="Blankenburg K."/>
            <person name="Chao H."/>
            <person name="Dinh H."/>
            <person name="Doddapaneni H."/>
            <person name="Downs B."/>
            <person name="Dugan-Rocha S."/>
            <person name="Elkadiri S."/>
            <person name="Gnanaolivu R.D."/>
            <person name="Hernandez B."/>
            <person name="Javaid M."/>
            <person name="Jayaseelan J.C."/>
            <person name="Lee S."/>
            <person name="Li M."/>
            <person name="Ming W."/>
            <person name="Munidasa M."/>
            <person name="Muniz J."/>
            <person name="Nguyen L."/>
            <person name="Ongeri F."/>
            <person name="Osuji N."/>
            <person name="Pu L.-L."/>
            <person name="Puazo M."/>
            <person name="Qu C."/>
            <person name="Quiroz J."/>
            <person name="Raj R."/>
            <person name="Weissenberger G."/>
            <person name="Xin Y."/>
            <person name="Zou X."/>
            <person name="Han Y."/>
            <person name="Richards S."/>
            <person name="Worley K."/>
            <person name="Muzny D."/>
            <person name="Gibbs R."/>
        </authorList>
    </citation>
    <scope>NUCLEOTIDE SEQUENCE</scope>
    <source>
        <strain evidence="3">Sampled in the wild</strain>
    </source>
</reference>
<evidence type="ECO:0000259" key="2">
    <source>
        <dbReference type="PROSITE" id="PS51253"/>
    </source>
</evidence>
<evidence type="ECO:0000313" key="3">
    <source>
        <dbReference type="EMBL" id="KAG8235844.1"/>
    </source>
</evidence>
<evidence type="ECO:0000313" key="4">
    <source>
        <dbReference type="Proteomes" id="UP000792457"/>
    </source>
</evidence>
<dbReference type="Proteomes" id="UP000792457">
    <property type="component" value="Unassembled WGS sequence"/>
</dbReference>
<keyword evidence="4" id="KW-1185">Reference proteome</keyword>
<protein>
    <recommendedName>
        <fullName evidence="2">HTH CENPB-type domain-containing protein</fullName>
    </recommendedName>
</protein>
<name>A0A8K0KKA5_LADFU</name>
<reference evidence="3" key="2">
    <citation type="submission" date="2017-10" db="EMBL/GenBank/DDBJ databases">
        <title>Ladona fulva Genome sequencing and assembly.</title>
        <authorList>
            <person name="Murali S."/>
            <person name="Richards S."/>
            <person name="Bandaranaike D."/>
            <person name="Bellair M."/>
            <person name="Blankenburg K."/>
            <person name="Chao H."/>
            <person name="Dinh H."/>
            <person name="Doddapaneni H."/>
            <person name="Dugan-Rocha S."/>
            <person name="Elkadiri S."/>
            <person name="Gnanaolivu R."/>
            <person name="Hernandez B."/>
            <person name="Skinner E."/>
            <person name="Javaid M."/>
            <person name="Lee S."/>
            <person name="Li M."/>
            <person name="Ming W."/>
            <person name="Munidasa M."/>
            <person name="Muniz J."/>
            <person name="Nguyen L."/>
            <person name="Hughes D."/>
            <person name="Osuji N."/>
            <person name="Pu L.-L."/>
            <person name="Puazo M."/>
            <person name="Qu C."/>
            <person name="Quiroz J."/>
            <person name="Raj R."/>
            <person name="Weissenberger G."/>
            <person name="Xin Y."/>
            <person name="Zou X."/>
            <person name="Han Y."/>
            <person name="Worley K."/>
            <person name="Muzny D."/>
            <person name="Gibbs R."/>
        </authorList>
    </citation>
    <scope>NUCLEOTIDE SEQUENCE</scope>
    <source>
        <strain evidence="3">Sampled in the wild</strain>
    </source>
</reference>
<organism evidence="3 4">
    <name type="scientific">Ladona fulva</name>
    <name type="common">Scarce chaser dragonfly</name>
    <name type="synonym">Libellula fulva</name>
    <dbReference type="NCBI Taxonomy" id="123851"/>
    <lineage>
        <taxon>Eukaryota</taxon>
        <taxon>Metazoa</taxon>
        <taxon>Ecdysozoa</taxon>
        <taxon>Arthropoda</taxon>
        <taxon>Hexapoda</taxon>
        <taxon>Insecta</taxon>
        <taxon>Pterygota</taxon>
        <taxon>Palaeoptera</taxon>
        <taxon>Odonata</taxon>
        <taxon>Epiprocta</taxon>
        <taxon>Anisoptera</taxon>
        <taxon>Libelluloidea</taxon>
        <taxon>Libellulidae</taxon>
        <taxon>Ladona</taxon>
    </lineage>
</organism>
<evidence type="ECO:0000256" key="1">
    <source>
        <dbReference type="ARBA" id="ARBA00023125"/>
    </source>
</evidence>
<sequence length="135" mass="15500">MKEWIVGERKLGHALSTKSIIKESTLRAEAQASWCYRFMNRQRLAMRLKTGIAQKMPKNYENQIIKFHRLIINIRDMDEVLLTFDVVSNRTVDAKGSKTITTKTPGNEKTHNNVVLSYCADGIFKGNTFPKDKIP</sequence>
<feature type="domain" description="HTH CENPB-type" evidence="2">
    <location>
        <begin position="1"/>
        <end position="48"/>
    </location>
</feature>
<proteinExistence type="predicted"/>
<keyword evidence="1" id="KW-0238">DNA-binding</keyword>